<sequence>SSPSSSPSSPPLASSSVDQAECGLHSGEEISKSPREPFRAFTLEQQGFFVDILEDMQTALVAKTACLSAEEICSVLNSFQLLHASLTRLRPAFRLRMLELHGEAKRRESDLNDEGEAGDELVLVQTLQGPLERSEPLRGGERNNEADAELHAVSLSDLVKLWHGACALGLSAPAVASAVLAAAQSSQAHKEVASSTEDLVFLVRACAMHLARRSLVEESEVSPRVSAGSFFLETPPPSKQHASSRRLLASASPNDADRDDAEESETDERESLLDWEVAGLMSEALSRVEGRITSFDNRHVILLLEALALVGFAVGPVFVETYKDETHGRDDWKASPGLLV</sequence>
<proteinExistence type="predicted"/>
<dbReference type="AlphaFoldDB" id="A0A425HT07"/>
<evidence type="ECO:0000313" key="3">
    <source>
        <dbReference type="Proteomes" id="UP000284452"/>
    </source>
</evidence>
<feature type="region of interest" description="Disordered" evidence="1">
    <location>
        <begin position="1"/>
        <end position="31"/>
    </location>
</feature>
<evidence type="ECO:0000313" key="2">
    <source>
        <dbReference type="EMBL" id="RQX69238.1"/>
    </source>
</evidence>
<feature type="compositionally biased region" description="Low complexity" evidence="1">
    <location>
        <begin position="1"/>
        <end position="16"/>
    </location>
</feature>
<dbReference type="EMBL" id="AHIV02001627">
    <property type="protein sequence ID" value="RQX69238.1"/>
    <property type="molecule type" value="Genomic_DNA"/>
</dbReference>
<feature type="region of interest" description="Disordered" evidence="1">
    <location>
        <begin position="228"/>
        <end position="270"/>
    </location>
</feature>
<name>A0A425HT07_TOXGO</name>
<feature type="non-terminal residue" evidence="2">
    <location>
        <position position="1"/>
    </location>
</feature>
<evidence type="ECO:0000256" key="1">
    <source>
        <dbReference type="SAM" id="MobiDB-lite"/>
    </source>
</evidence>
<feature type="compositionally biased region" description="Acidic residues" evidence="1">
    <location>
        <begin position="257"/>
        <end position="268"/>
    </location>
</feature>
<protein>
    <submittedName>
        <fullName evidence="2">Uncharacterized protein</fullName>
    </submittedName>
</protein>
<dbReference type="VEuPathDB" id="ToxoDB:TGCAST_244570B"/>
<gene>
    <name evidence="2" type="ORF">TGCAST_244570B</name>
</gene>
<dbReference type="Proteomes" id="UP000284452">
    <property type="component" value="Unassembled WGS sequence"/>
</dbReference>
<reference evidence="2 3" key="1">
    <citation type="submission" date="2017-10" db="EMBL/GenBank/DDBJ databases">
        <authorList>
            <person name="Sibley D."/>
            <person name="Venepally P."/>
            <person name="Karamycheva S."/>
            <person name="Hadjithomas M."/>
            <person name="Khan A."/>
            <person name="Brunk B."/>
            <person name="Roos D."/>
            <person name="Caler E."/>
            <person name="Lorenzi H."/>
        </authorList>
    </citation>
    <scope>NUCLEOTIDE SEQUENCE [LARGE SCALE GENOMIC DNA]</scope>
    <source>
        <strain evidence="2 3">CAST</strain>
    </source>
</reference>
<accession>A0A425HT07</accession>
<comment type="caution">
    <text evidence="2">The sequence shown here is derived from an EMBL/GenBank/DDBJ whole genome shotgun (WGS) entry which is preliminary data.</text>
</comment>
<organism evidence="2 3">
    <name type="scientific">Toxoplasma gondii CAST</name>
    <dbReference type="NCBI Taxonomy" id="943122"/>
    <lineage>
        <taxon>Eukaryota</taxon>
        <taxon>Sar</taxon>
        <taxon>Alveolata</taxon>
        <taxon>Apicomplexa</taxon>
        <taxon>Conoidasida</taxon>
        <taxon>Coccidia</taxon>
        <taxon>Eucoccidiorida</taxon>
        <taxon>Eimeriorina</taxon>
        <taxon>Sarcocystidae</taxon>
        <taxon>Toxoplasma</taxon>
    </lineage>
</organism>